<name>A0A318NXH1_9ACTN</name>
<evidence type="ECO:0000313" key="3">
    <source>
        <dbReference type="Proteomes" id="UP000248333"/>
    </source>
</evidence>
<gene>
    <name evidence="2" type="ORF">C7C45_23120</name>
</gene>
<feature type="compositionally biased region" description="Basic and acidic residues" evidence="1">
    <location>
        <begin position="374"/>
        <end position="390"/>
    </location>
</feature>
<keyword evidence="3" id="KW-1185">Reference proteome</keyword>
<sequence length="390" mass="41724">MSQTTESRTDQTGAFHQLLLRMAGRLPDELIVETRRWLAEGEFVEIAQAVAFAALAGRIAVTEADAALLTDVLRAAGEDVEALAALEHSDAASQPLYGAAPVSPEVLEQYGSAVPYSIDLTVPYTGPGGMDEVDAAAVAAMASLATDAPVRALWRVWRFPSMGIQQPQARRVFLLQADDETALPGLAVKLQDVLAVAGESHPQVEAFVDPDTMPPYQRTALGFAALLWTATPGEAPLVVPVFDAVETGAEPGFDPTHPRLDQAENDRVADYLDAGVPLLITPDHAPDVLDPERPEVVPAVVRTDGRWIWTEATAYYLRSYGLAPAPDLLDEIRANDYLPPEVDAVALHRALSVLYAAATEVATADDAEVPGDAARPDEARTESVESARVH</sequence>
<dbReference type="OrthoDB" id="275232at2"/>
<comment type="caution">
    <text evidence="2">The sequence shown here is derived from an EMBL/GenBank/DDBJ whole genome shotgun (WGS) entry which is preliminary data.</text>
</comment>
<evidence type="ECO:0000256" key="1">
    <source>
        <dbReference type="SAM" id="MobiDB-lite"/>
    </source>
</evidence>
<dbReference type="EMBL" id="PYBV01000030">
    <property type="protein sequence ID" value="PYC66798.1"/>
    <property type="molecule type" value="Genomic_DNA"/>
</dbReference>
<organism evidence="2 3">
    <name type="scientific">Micromonospora arborensis</name>
    <dbReference type="NCBI Taxonomy" id="2116518"/>
    <lineage>
        <taxon>Bacteria</taxon>
        <taxon>Bacillati</taxon>
        <taxon>Actinomycetota</taxon>
        <taxon>Actinomycetes</taxon>
        <taxon>Micromonosporales</taxon>
        <taxon>Micromonosporaceae</taxon>
        <taxon>Micromonospora</taxon>
    </lineage>
</organism>
<dbReference type="Proteomes" id="UP000248333">
    <property type="component" value="Unassembled WGS sequence"/>
</dbReference>
<accession>A0A318NXH1</accession>
<dbReference type="RefSeq" id="WP_110565801.1">
    <property type="nucleotide sequence ID" value="NZ_PYBV01000030.1"/>
</dbReference>
<reference evidence="2 3" key="1">
    <citation type="submission" date="2018-03" db="EMBL/GenBank/DDBJ databases">
        <title>Bioinformatic expansion and discovery of thiopeptide antibiotics.</title>
        <authorList>
            <person name="Schwalen C.J."/>
            <person name="Hudson G.A."/>
            <person name="Mitchell D.A."/>
        </authorList>
    </citation>
    <scope>NUCLEOTIDE SEQUENCE [LARGE SCALE GENOMIC DNA]</scope>
    <source>
        <strain evidence="2 3">NRRL 8041</strain>
    </source>
</reference>
<proteinExistence type="predicted"/>
<feature type="region of interest" description="Disordered" evidence="1">
    <location>
        <begin position="367"/>
        <end position="390"/>
    </location>
</feature>
<evidence type="ECO:0000313" key="2">
    <source>
        <dbReference type="EMBL" id="PYC66798.1"/>
    </source>
</evidence>
<protein>
    <submittedName>
        <fullName evidence="2">Uncharacterized protein</fullName>
    </submittedName>
</protein>
<dbReference type="AlphaFoldDB" id="A0A318NXH1"/>